<feature type="binding site" description="axial binding residue" evidence="5">
    <location>
        <position position="442"/>
    </location>
    <ligand>
        <name>heme</name>
        <dbReference type="ChEBI" id="CHEBI:30413"/>
    </ligand>
    <ligandPart>
        <name>Fe</name>
        <dbReference type="ChEBI" id="CHEBI:18248"/>
    </ligandPart>
</feature>
<evidence type="ECO:0000256" key="2">
    <source>
        <dbReference type="ARBA" id="ARBA00022617"/>
    </source>
</evidence>
<dbReference type="CDD" id="cd11060">
    <property type="entry name" value="CYP57A1-like"/>
    <property type="match status" value="1"/>
</dbReference>
<proteinExistence type="inferred from homology"/>
<dbReference type="PRINTS" id="PR00385">
    <property type="entry name" value="P450"/>
</dbReference>
<dbReference type="GO" id="GO:0016705">
    <property type="term" value="F:oxidoreductase activity, acting on paired donors, with incorporation or reduction of molecular oxygen"/>
    <property type="evidence" value="ECO:0007669"/>
    <property type="project" value="InterPro"/>
</dbReference>
<organism evidence="7 8">
    <name type="scientific">Phialemonium atrogriseum</name>
    <dbReference type="NCBI Taxonomy" id="1093897"/>
    <lineage>
        <taxon>Eukaryota</taxon>
        <taxon>Fungi</taxon>
        <taxon>Dikarya</taxon>
        <taxon>Ascomycota</taxon>
        <taxon>Pezizomycotina</taxon>
        <taxon>Sordariomycetes</taxon>
        <taxon>Sordariomycetidae</taxon>
        <taxon>Cephalothecales</taxon>
        <taxon>Cephalothecaceae</taxon>
        <taxon>Phialemonium</taxon>
    </lineage>
</organism>
<keyword evidence="6" id="KW-0560">Oxidoreductase</keyword>
<dbReference type="GeneID" id="85313888"/>
<name>A0AAJ0BRX5_9PEZI</name>
<gene>
    <name evidence="7" type="ORF">QBC33DRAFT_573460</name>
</gene>
<keyword evidence="3 5" id="KW-0479">Metal-binding</keyword>
<dbReference type="EMBL" id="MU839028">
    <property type="protein sequence ID" value="KAK1763359.1"/>
    <property type="molecule type" value="Genomic_DNA"/>
</dbReference>
<dbReference type="PROSITE" id="PS00086">
    <property type="entry name" value="CYTOCHROME_P450"/>
    <property type="match status" value="1"/>
</dbReference>
<dbReference type="InterPro" id="IPR001128">
    <property type="entry name" value="Cyt_P450"/>
</dbReference>
<dbReference type="PANTHER" id="PTHR24305">
    <property type="entry name" value="CYTOCHROME P450"/>
    <property type="match status" value="1"/>
</dbReference>
<dbReference type="InterPro" id="IPR050121">
    <property type="entry name" value="Cytochrome_P450_monoxygenase"/>
</dbReference>
<keyword evidence="6" id="KW-0503">Monooxygenase</keyword>
<dbReference type="PANTHER" id="PTHR24305:SF190">
    <property type="entry name" value="P450, PUTATIVE (EUROFUNG)-RELATED"/>
    <property type="match status" value="1"/>
</dbReference>
<sequence>MTLAEASPWSLAKGLALAAVIAFLISPFVSWSRKIPGPLPAKYTRLWYAWQKYRNDFHWTNIRLHRQHGKIVQVMPGYFSIDDVESHRTIYGHGNAWIKGEFYIAWNVGPDPALTNLFAARDPALHASMRRKVASMYSMSSLVSYEPYVDHCIELFHGQLEKFASADLVINLGNWMQYFAFDAVSMITFGDRLGFLDHGEDVENLIQTLNYDHTVLSFMGLYPWLLPAFKKLTSLISGPKVLYFQRFASEKIETSRREKQDLPDDGPVYMVKKFLDAQRRDEKKGITDWDIAANAGSNIGAGSDTTAIALSTIAYYLYRDARILERVREEVDGAALSPRPNFQEAQKLPYMQAVIKEALRVQPGVGLPLWREVPKGGAVVCGQFFPEGTNLGVNSWVPHHNKDVFGPDADEFRPERWLEAAGAHAAAMEQSLIPFGLGSRTCIGKNVSLLEINKIIPVLVRDFDFSFLDEHGAPEKRDYLPVHNKWFIKLPDLNARVARRANTAS</sequence>
<accession>A0AAJ0BRX5</accession>
<keyword evidence="4 5" id="KW-0408">Iron</keyword>
<keyword evidence="8" id="KW-1185">Reference proteome</keyword>
<dbReference type="PRINTS" id="PR00463">
    <property type="entry name" value="EP450I"/>
</dbReference>
<dbReference type="GO" id="GO:0004497">
    <property type="term" value="F:monooxygenase activity"/>
    <property type="evidence" value="ECO:0007669"/>
    <property type="project" value="UniProtKB-KW"/>
</dbReference>
<comment type="similarity">
    <text evidence="6">Belongs to the cytochrome P450 family.</text>
</comment>
<evidence type="ECO:0000256" key="6">
    <source>
        <dbReference type="RuleBase" id="RU000461"/>
    </source>
</evidence>
<dbReference type="InterPro" id="IPR002401">
    <property type="entry name" value="Cyt_P450_E_grp-I"/>
</dbReference>
<dbReference type="SUPFAM" id="SSF48264">
    <property type="entry name" value="Cytochrome P450"/>
    <property type="match status" value="1"/>
</dbReference>
<dbReference type="GO" id="GO:0005506">
    <property type="term" value="F:iron ion binding"/>
    <property type="evidence" value="ECO:0007669"/>
    <property type="project" value="InterPro"/>
</dbReference>
<evidence type="ECO:0000256" key="3">
    <source>
        <dbReference type="ARBA" id="ARBA00022723"/>
    </source>
</evidence>
<evidence type="ECO:0000256" key="4">
    <source>
        <dbReference type="ARBA" id="ARBA00023004"/>
    </source>
</evidence>
<dbReference type="Gene3D" id="1.10.630.10">
    <property type="entry name" value="Cytochrome P450"/>
    <property type="match status" value="1"/>
</dbReference>
<dbReference type="AlphaFoldDB" id="A0AAJ0BRX5"/>
<dbReference type="InterPro" id="IPR036396">
    <property type="entry name" value="Cyt_P450_sf"/>
</dbReference>
<comment type="caution">
    <text evidence="7">The sequence shown here is derived from an EMBL/GenBank/DDBJ whole genome shotgun (WGS) entry which is preliminary data.</text>
</comment>
<comment type="cofactor">
    <cofactor evidence="1 5">
        <name>heme</name>
        <dbReference type="ChEBI" id="CHEBI:30413"/>
    </cofactor>
</comment>
<dbReference type="GO" id="GO:0020037">
    <property type="term" value="F:heme binding"/>
    <property type="evidence" value="ECO:0007669"/>
    <property type="project" value="InterPro"/>
</dbReference>
<evidence type="ECO:0000313" key="8">
    <source>
        <dbReference type="Proteomes" id="UP001244011"/>
    </source>
</evidence>
<evidence type="ECO:0000313" key="7">
    <source>
        <dbReference type="EMBL" id="KAK1763359.1"/>
    </source>
</evidence>
<dbReference type="RefSeq" id="XP_060279572.1">
    <property type="nucleotide sequence ID" value="XM_060430701.1"/>
</dbReference>
<keyword evidence="2 5" id="KW-0349">Heme</keyword>
<evidence type="ECO:0000256" key="1">
    <source>
        <dbReference type="ARBA" id="ARBA00001971"/>
    </source>
</evidence>
<protein>
    <submittedName>
        <fullName evidence="7">Cytochrome P450</fullName>
    </submittedName>
</protein>
<reference evidence="7" key="1">
    <citation type="submission" date="2023-06" db="EMBL/GenBank/DDBJ databases">
        <title>Genome-scale phylogeny and comparative genomics of the fungal order Sordariales.</title>
        <authorList>
            <consortium name="Lawrence Berkeley National Laboratory"/>
            <person name="Hensen N."/>
            <person name="Bonometti L."/>
            <person name="Westerberg I."/>
            <person name="Brannstrom I.O."/>
            <person name="Guillou S."/>
            <person name="Cros-Aarteil S."/>
            <person name="Calhoun S."/>
            <person name="Haridas S."/>
            <person name="Kuo A."/>
            <person name="Mondo S."/>
            <person name="Pangilinan J."/>
            <person name="Riley R."/>
            <person name="Labutti K."/>
            <person name="Andreopoulos B."/>
            <person name="Lipzen A."/>
            <person name="Chen C."/>
            <person name="Yanf M."/>
            <person name="Daum C."/>
            <person name="Ng V."/>
            <person name="Clum A."/>
            <person name="Steindorff A."/>
            <person name="Ohm R."/>
            <person name="Martin F."/>
            <person name="Silar P."/>
            <person name="Natvig D."/>
            <person name="Lalanne C."/>
            <person name="Gautier V."/>
            <person name="Ament-Velasquez S.L."/>
            <person name="Kruys A."/>
            <person name="Hutchinson M.I."/>
            <person name="Powell A.J."/>
            <person name="Barry K."/>
            <person name="Miller A.N."/>
            <person name="Grigoriev I.V."/>
            <person name="Debuchy R."/>
            <person name="Gladieux P."/>
            <person name="Thoren M.H."/>
            <person name="Johannesson H."/>
        </authorList>
    </citation>
    <scope>NUCLEOTIDE SEQUENCE</scope>
    <source>
        <strain evidence="7">8032-3</strain>
    </source>
</reference>
<dbReference type="Proteomes" id="UP001244011">
    <property type="component" value="Unassembled WGS sequence"/>
</dbReference>
<dbReference type="InterPro" id="IPR017972">
    <property type="entry name" value="Cyt_P450_CS"/>
</dbReference>
<evidence type="ECO:0000256" key="5">
    <source>
        <dbReference type="PIRSR" id="PIRSR602401-1"/>
    </source>
</evidence>
<dbReference type="Pfam" id="PF00067">
    <property type="entry name" value="p450"/>
    <property type="match status" value="1"/>
</dbReference>